<evidence type="ECO:0000313" key="1">
    <source>
        <dbReference type="EMBL" id="MDE9625380.1"/>
    </source>
</evidence>
<evidence type="ECO:0000313" key="2">
    <source>
        <dbReference type="Proteomes" id="UP001147046"/>
    </source>
</evidence>
<comment type="caution">
    <text evidence="1">The sequence shown here is derived from an EMBL/GenBank/DDBJ whole genome shotgun (WGS) entry which is preliminary data.</text>
</comment>
<protein>
    <submittedName>
        <fullName evidence="1">Uncharacterized protein</fullName>
    </submittedName>
</protein>
<proteinExistence type="predicted"/>
<reference evidence="1" key="1">
    <citation type="submission" date="2022-01" db="EMBL/GenBank/DDBJ databases">
        <title>Genetic Characterization of Carbapenem-resistant Citrobacter spp. from China: a multicenter study.</title>
        <authorList>
            <person name="Ye L."/>
        </authorList>
    </citation>
    <scope>NUCLEOTIDE SEQUENCE</scope>
    <source>
        <strain evidence="1">IR5464</strain>
    </source>
</reference>
<name>A0AAJ1JRK5_9ENTR</name>
<sequence>MSLKNIIYIDYEKVYSLSSQLFEGITQSALQHKESTLSNSDAIEVKAQHKSSESSDTQKLSTIINPHDYHYLKFEEELYSRGIITDINTSIPFEKINPSSFVKVKCQVQFNDYEKLKDTSKRFAEISYAINYVHKTDDIDTLAQLLKELKPKSSEYTLIKQKQSELMKELDDLVSDTKKKFFDKLSLVLDYAYGTEIEISQELHNVKFTSFLIREFLKTSPEMFVKLHSRRSASEFSVVGIITRPPKSPEMDDREERIIDGIRSAAWNMNDALFDLESTFCAPDSNEYFIEPIALYHEL</sequence>
<organism evidence="1 2">
    <name type="scientific">Citrobacter portucalensis</name>
    <dbReference type="NCBI Taxonomy" id="1639133"/>
    <lineage>
        <taxon>Bacteria</taxon>
        <taxon>Pseudomonadati</taxon>
        <taxon>Pseudomonadota</taxon>
        <taxon>Gammaproteobacteria</taxon>
        <taxon>Enterobacterales</taxon>
        <taxon>Enterobacteriaceae</taxon>
        <taxon>Citrobacter</taxon>
        <taxon>Citrobacter freundii complex</taxon>
    </lineage>
</organism>
<dbReference type="EMBL" id="JAKIHV010000015">
    <property type="protein sequence ID" value="MDE9625380.1"/>
    <property type="molecule type" value="Genomic_DNA"/>
</dbReference>
<dbReference type="Proteomes" id="UP001147046">
    <property type="component" value="Unassembled WGS sequence"/>
</dbReference>
<dbReference type="InterPro" id="IPR045633">
    <property type="entry name" value="DUF6414"/>
</dbReference>
<dbReference type="RefSeq" id="WP_199946511.1">
    <property type="nucleotide sequence ID" value="NZ_JAKIHV010000015.1"/>
</dbReference>
<dbReference type="AlphaFoldDB" id="A0AAJ1JRK5"/>
<dbReference type="Pfam" id="PF19952">
    <property type="entry name" value="DUF6414"/>
    <property type="match status" value="1"/>
</dbReference>
<gene>
    <name evidence="1" type="ORF">L2102_18865</name>
</gene>
<accession>A0AAJ1JRK5</accession>